<protein>
    <submittedName>
        <fullName evidence="2">Uncharacterized protein</fullName>
    </submittedName>
</protein>
<organism evidence="2 3">
    <name type="scientific">Rickettsia argasii T170-B</name>
    <dbReference type="NCBI Taxonomy" id="1268837"/>
    <lineage>
        <taxon>Bacteria</taxon>
        <taxon>Pseudomonadati</taxon>
        <taxon>Pseudomonadota</taxon>
        <taxon>Alphaproteobacteria</taxon>
        <taxon>Rickettsiales</taxon>
        <taxon>Rickettsiaceae</taxon>
        <taxon>Rickettsieae</taxon>
        <taxon>Rickettsia</taxon>
        <taxon>spotted fever group</taxon>
    </lineage>
</organism>
<sequence length="64" mass="7256">MSKNKNITDKLSIPIPRLKSFYPTTTINNIISKQLFISTSSEAQEELELSDNDKRPNPSCCELL</sequence>
<keyword evidence="3" id="KW-1185">Reference proteome</keyword>
<dbReference type="Proteomes" id="UP000033736">
    <property type="component" value="Unassembled WGS sequence"/>
</dbReference>
<proteinExistence type="predicted"/>
<feature type="region of interest" description="Disordered" evidence="1">
    <location>
        <begin position="45"/>
        <end position="64"/>
    </location>
</feature>
<evidence type="ECO:0000313" key="3">
    <source>
        <dbReference type="Proteomes" id="UP000033736"/>
    </source>
</evidence>
<dbReference type="RefSeq" id="WP_045805970.1">
    <property type="nucleotide sequence ID" value="NZ_LAOQ01000007.1"/>
</dbReference>
<dbReference type="PATRIC" id="fig|1268837.3.peg.1752"/>
<evidence type="ECO:0000256" key="1">
    <source>
        <dbReference type="SAM" id="MobiDB-lite"/>
    </source>
</evidence>
<dbReference type="EMBL" id="LAOQ01000007">
    <property type="protein sequence ID" value="KJW03995.1"/>
    <property type="molecule type" value="Genomic_DNA"/>
</dbReference>
<evidence type="ECO:0000313" key="2">
    <source>
        <dbReference type="EMBL" id="KJW03995.1"/>
    </source>
</evidence>
<dbReference type="AlphaFoldDB" id="A0A0F3RC14"/>
<comment type="caution">
    <text evidence="2">The sequence shown here is derived from an EMBL/GenBank/DDBJ whole genome shotgun (WGS) entry which is preliminary data.</text>
</comment>
<accession>A0A0F3RC14</accession>
<gene>
    <name evidence="2" type="ORF">RAT170B_1522</name>
</gene>
<reference evidence="2 3" key="1">
    <citation type="submission" date="2015-01" db="EMBL/GenBank/DDBJ databases">
        <title>Genome Sequencing of Rickettsiales /home/snadendla/prok_pipe/test/illegal_ec_num.txt.</title>
        <authorList>
            <person name="Daugherty S.C."/>
            <person name="Su Q."/>
            <person name="Abolude K."/>
            <person name="Beier-Sexton M."/>
            <person name="Carlyon J.A."/>
            <person name="Carter R."/>
            <person name="Day N.P."/>
            <person name="Dumler S.J."/>
            <person name="Dyachenko V."/>
            <person name="Godinez A."/>
            <person name="Kurtti T.J."/>
            <person name="Lichay M."/>
            <person name="Mullins K.E."/>
            <person name="Ott S."/>
            <person name="Pappas-Brown V."/>
            <person name="Paris D.H."/>
            <person name="Patel P."/>
            <person name="Richards A.L."/>
            <person name="Sadzewicz L."/>
            <person name="Sears K."/>
            <person name="Seidman D."/>
            <person name="Sengamalay N."/>
            <person name="Stenos J."/>
            <person name="Tallon L.J."/>
            <person name="Vincent G."/>
            <person name="Fraser C.M."/>
            <person name="Munderloh U."/>
            <person name="Dunning-Hotopp J.C."/>
        </authorList>
    </citation>
    <scope>NUCLEOTIDE SEQUENCE [LARGE SCALE GENOMIC DNA]</scope>
    <source>
        <strain evidence="2 3">T170-B</strain>
    </source>
</reference>
<name>A0A0F3RC14_9RICK</name>